<dbReference type="RefSeq" id="WP_344548111.1">
    <property type="nucleotide sequence ID" value="NZ_BAAATD010000017.1"/>
</dbReference>
<proteinExistence type="predicted"/>
<name>A0ABP6D0W3_9ACTN</name>
<gene>
    <name evidence="1" type="ORF">GCM10010411_84080</name>
</gene>
<comment type="caution">
    <text evidence="1">The sequence shown here is derived from an EMBL/GenBank/DDBJ whole genome shotgun (WGS) entry which is preliminary data.</text>
</comment>
<dbReference type="EMBL" id="BAAATD010000017">
    <property type="protein sequence ID" value="GAA2632880.1"/>
    <property type="molecule type" value="Genomic_DNA"/>
</dbReference>
<evidence type="ECO:0008006" key="3">
    <source>
        <dbReference type="Google" id="ProtNLM"/>
    </source>
</evidence>
<evidence type="ECO:0000313" key="1">
    <source>
        <dbReference type="EMBL" id="GAA2632880.1"/>
    </source>
</evidence>
<dbReference type="Proteomes" id="UP001501509">
    <property type="component" value="Unassembled WGS sequence"/>
</dbReference>
<reference evidence="2" key="1">
    <citation type="journal article" date="2019" name="Int. J. Syst. Evol. Microbiol.">
        <title>The Global Catalogue of Microorganisms (GCM) 10K type strain sequencing project: providing services to taxonomists for standard genome sequencing and annotation.</title>
        <authorList>
            <consortium name="The Broad Institute Genomics Platform"/>
            <consortium name="The Broad Institute Genome Sequencing Center for Infectious Disease"/>
            <person name="Wu L."/>
            <person name="Ma J."/>
        </authorList>
    </citation>
    <scope>NUCLEOTIDE SEQUENCE [LARGE SCALE GENOMIC DNA]</scope>
    <source>
        <strain evidence="2">JCM 6833</strain>
    </source>
</reference>
<dbReference type="Gene3D" id="2.20.140.10">
    <property type="entry name" value="WGR domain"/>
    <property type="match status" value="1"/>
</dbReference>
<keyword evidence="2" id="KW-1185">Reference proteome</keyword>
<protein>
    <recommendedName>
        <fullName evidence="3">WGR domain-containing protein</fullName>
    </recommendedName>
</protein>
<organism evidence="1 2">
    <name type="scientific">Actinomadura fulvescens</name>
    <dbReference type="NCBI Taxonomy" id="46160"/>
    <lineage>
        <taxon>Bacteria</taxon>
        <taxon>Bacillati</taxon>
        <taxon>Actinomycetota</taxon>
        <taxon>Actinomycetes</taxon>
        <taxon>Streptosporangiales</taxon>
        <taxon>Thermomonosporaceae</taxon>
        <taxon>Actinomadura</taxon>
    </lineage>
</organism>
<sequence length="345" mass="38807">MSEWRTFEKRTGDVVRRWRIRREGIRCHLAWGLAGGATRGSSMTLDDETHAERHLQRKINEKRRQGYVEVAAGTPSEDAAPAPGHPADAKLLDVMREHAENKRAGSWENTWAGHEPVPKHEGAYVKHFPFEGGPGPFREYLVLVDDGRKGLQFVVKDQGYDAEAVSAFLGFVIPRWHLAFDGASHHKVPLDVPVGPFSHVLFCAPSLCHGPDHGGRMGEVFPVHDCEIADADTETFVEARVKGRSRETIASTTWDREPFPVTDLRYELQSTIGTFESLSRSALRQKKFKTGNRELLERLLPLLIESTPESFVEVRSFRGDVVAVTRRDLTPDTLPGLDRFVRGLR</sequence>
<accession>A0ABP6D0W3</accession>
<evidence type="ECO:0000313" key="2">
    <source>
        <dbReference type="Proteomes" id="UP001501509"/>
    </source>
</evidence>